<evidence type="ECO:0000256" key="1">
    <source>
        <dbReference type="ARBA" id="ARBA00022473"/>
    </source>
</evidence>
<feature type="domain" description="FZ" evidence="6">
    <location>
        <begin position="30"/>
        <end position="148"/>
    </location>
</feature>
<evidence type="ECO:0000256" key="2">
    <source>
        <dbReference type="ARBA" id="ARBA00023157"/>
    </source>
</evidence>
<reference evidence="7" key="1">
    <citation type="journal article" date="2014" name="PLoS Genet.">
        <title>Differential Responses to Wnt and PCP Disruption Predict Expression and Developmental Function of Conserved and Novel Genes in a Cnidarian.</title>
        <authorList>
            <person name="Lapebie P."/>
            <person name="Ruggiero A."/>
            <person name="Barreau C."/>
            <person name="Chevalier S."/>
            <person name="Chang P."/>
            <person name="Dru P."/>
            <person name="Houliston E."/>
            <person name="Momose T."/>
        </authorList>
    </citation>
    <scope>NUCLEOTIDE SEQUENCE</scope>
</reference>
<protein>
    <submittedName>
        <fullName evidence="7">SFRP (Secreted Frizzled related protein)</fullName>
    </submittedName>
</protein>
<dbReference type="GO" id="GO:0042813">
    <property type="term" value="F:Wnt receptor activity"/>
    <property type="evidence" value="ECO:0007669"/>
    <property type="project" value="TreeGrafter"/>
</dbReference>
<feature type="compositionally biased region" description="Basic residues" evidence="4">
    <location>
        <begin position="176"/>
        <end position="192"/>
    </location>
</feature>
<evidence type="ECO:0000259" key="6">
    <source>
        <dbReference type="PROSITE" id="PS50038"/>
    </source>
</evidence>
<accession>A0A069DV34</accession>
<keyword evidence="5" id="KW-0732">Signal</keyword>
<dbReference type="InterPro" id="IPR043159">
    <property type="entry name" value="Lectin_gal-bd_sf"/>
</dbReference>
<dbReference type="InterPro" id="IPR020067">
    <property type="entry name" value="Frizzled_dom"/>
</dbReference>
<keyword evidence="2 3" id="KW-1015">Disulfide bond</keyword>
<dbReference type="GO" id="GO:0035567">
    <property type="term" value="P:non-canonical Wnt signaling pathway"/>
    <property type="evidence" value="ECO:0007669"/>
    <property type="project" value="TreeGrafter"/>
</dbReference>
<dbReference type="InterPro" id="IPR015526">
    <property type="entry name" value="Frizzled/SFRP"/>
</dbReference>
<evidence type="ECO:0000256" key="3">
    <source>
        <dbReference type="PROSITE-ProRule" id="PRU00090"/>
    </source>
</evidence>
<dbReference type="PROSITE" id="PS50038">
    <property type="entry name" value="FZ"/>
    <property type="match status" value="1"/>
</dbReference>
<dbReference type="AlphaFoldDB" id="A0A069DV34"/>
<organism evidence="7">
    <name type="scientific">Clytia hemisphaerica</name>
    <dbReference type="NCBI Taxonomy" id="252671"/>
    <lineage>
        <taxon>Eukaryota</taxon>
        <taxon>Metazoa</taxon>
        <taxon>Cnidaria</taxon>
        <taxon>Hydrozoa</taxon>
        <taxon>Hydroidolina</taxon>
        <taxon>Leptothecata</taxon>
        <taxon>Obeliida</taxon>
        <taxon>Clytiidae</taxon>
        <taxon>Clytia</taxon>
    </lineage>
</organism>
<dbReference type="Gene3D" id="1.10.2000.10">
    <property type="entry name" value="Frizzled cysteine-rich domain"/>
    <property type="match status" value="1"/>
</dbReference>
<dbReference type="PANTHER" id="PTHR11309:SF47">
    <property type="entry name" value="FRIZZLED"/>
    <property type="match status" value="1"/>
</dbReference>
<evidence type="ECO:0000256" key="4">
    <source>
        <dbReference type="SAM" id="MobiDB-lite"/>
    </source>
</evidence>
<sequence>MSSYMFILALFGVLMITQLVNGFDNNLRMRNSRYCQSIDVGTCRFSSGSGYANTFFPSNNYRTQEEAEKDLAQYKPLIKIGCHRDAALFLCSHYVPLCIEEMKVTLKPCRSLCESVKNGCGGLMAKFGYEWQFDCSKLPGSGQACVAGQPEVTTTSAATTASGVFSNVTTQVTTTRKTKPNKGGKTKKKRGKATGEEGKTVEIKCKKGQSISIRKVVHKDSKCCAHISKQILEVLCDGRKGCRFDVTKETFGGHCFNQVGSILVKYRCEKNKKDQKRENLTCPVRR</sequence>
<dbReference type="Pfam" id="PF01392">
    <property type="entry name" value="Fz"/>
    <property type="match status" value="1"/>
</dbReference>
<evidence type="ECO:0000256" key="5">
    <source>
        <dbReference type="SAM" id="SignalP"/>
    </source>
</evidence>
<name>A0A069DV34_9CNID</name>
<dbReference type="GO" id="GO:0060070">
    <property type="term" value="P:canonical Wnt signaling pathway"/>
    <property type="evidence" value="ECO:0007669"/>
    <property type="project" value="TreeGrafter"/>
</dbReference>
<feature type="disulfide bond" evidence="3">
    <location>
        <begin position="82"/>
        <end position="120"/>
    </location>
</feature>
<dbReference type="EMBL" id="GBGP01000014">
    <property type="protein sequence ID" value="JAC85169.1"/>
    <property type="molecule type" value="mRNA"/>
</dbReference>
<keyword evidence="1" id="KW-0217">Developmental protein</keyword>
<dbReference type="InterPro" id="IPR036790">
    <property type="entry name" value="Frizzled_dom_sf"/>
</dbReference>
<dbReference type="PANTHER" id="PTHR11309">
    <property type="entry name" value="FRIZZLED"/>
    <property type="match status" value="1"/>
</dbReference>
<feature type="signal peptide" evidence="5">
    <location>
        <begin position="1"/>
        <end position="22"/>
    </location>
</feature>
<feature type="chain" id="PRO_5001663487" evidence="5">
    <location>
        <begin position="23"/>
        <end position="286"/>
    </location>
</feature>
<dbReference type="SUPFAM" id="SSF63501">
    <property type="entry name" value="Frizzled cysteine-rich domain"/>
    <property type="match status" value="1"/>
</dbReference>
<dbReference type="GO" id="GO:0017147">
    <property type="term" value="F:Wnt-protein binding"/>
    <property type="evidence" value="ECO:0007669"/>
    <property type="project" value="TreeGrafter"/>
</dbReference>
<comment type="caution">
    <text evidence="3">Lacks conserved residue(s) required for the propagation of feature annotation.</text>
</comment>
<dbReference type="CDD" id="cd22823">
    <property type="entry name" value="Gal_Rha_Lectin"/>
    <property type="match status" value="1"/>
</dbReference>
<dbReference type="GO" id="GO:0005886">
    <property type="term" value="C:plasma membrane"/>
    <property type="evidence" value="ECO:0007669"/>
    <property type="project" value="TreeGrafter"/>
</dbReference>
<evidence type="ECO:0000313" key="7">
    <source>
        <dbReference type="EMBL" id="JAC85169.1"/>
    </source>
</evidence>
<feature type="region of interest" description="Disordered" evidence="4">
    <location>
        <begin position="172"/>
        <end position="195"/>
    </location>
</feature>
<dbReference type="SMART" id="SM00063">
    <property type="entry name" value="FRI"/>
    <property type="match status" value="1"/>
</dbReference>
<dbReference type="Gene3D" id="2.60.120.740">
    <property type="match status" value="1"/>
</dbReference>
<proteinExistence type="evidence at transcript level"/>